<evidence type="ECO:0000313" key="1">
    <source>
        <dbReference type="EMBL" id="QHT70849.1"/>
    </source>
</evidence>
<dbReference type="Proteomes" id="UP000480178">
    <property type="component" value="Chromosome"/>
</dbReference>
<organism evidence="1 2">
    <name type="scientific">Rhodocytophaga rosea</name>
    <dbReference type="NCBI Taxonomy" id="2704465"/>
    <lineage>
        <taxon>Bacteria</taxon>
        <taxon>Pseudomonadati</taxon>
        <taxon>Bacteroidota</taxon>
        <taxon>Cytophagia</taxon>
        <taxon>Cytophagales</taxon>
        <taxon>Rhodocytophagaceae</taxon>
        <taxon>Rhodocytophaga</taxon>
    </lineage>
</organism>
<dbReference type="EMBL" id="CP048222">
    <property type="protein sequence ID" value="QHT70849.1"/>
    <property type="molecule type" value="Genomic_DNA"/>
</dbReference>
<protein>
    <submittedName>
        <fullName evidence="1">Uncharacterized protein</fullName>
    </submittedName>
</protein>
<dbReference type="RefSeq" id="WP_162446806.1">
    <property type="nucleotide sequence ID" value="NZ_CP048222.1"/>
</dbReference>
<gene>
    <name evidence="1" type="ORF">GXP67_31475</name>
</gene>
<name>A0A6C0GS09_9BACT</name>
<proteinExistence type="predicted"/>
<dbReference type="AlphaFoldDB" id="A0A6C0GS09"/>
<accession>A0A6C0GS09</accession>
<dbReference type="KEGG" id="rhoz:GXP67_31475"/>
<keyword evidence="2" id="KW-1185">Reference proteome</keyword>
<sequence>MLPFKKLTVHYFFPANRFYKAKLEQNNQISTLSHEETLKLIASTTWTSTESKQVNDNKRSLIEKTYLLSMAP</sequence>
<reference evidence="1 2" key="1">
    <citation type="submission" date="2020-01" db="EMBL/GenBank/DDBJ databases">
        <authorList>
            <person name="Kim M.K."/>
        </authorList>
    </citation>
    <scope>NUCLEOTIDE SEQUENCE [LARGE SCALE GENOMIC DNA]</scope>
    <source>
        <strain evidence="1 2">172606-1</strain>
    </source>
</reference>
<evidence type="ECO:0000313" key="2">
    <source>
        <dbReference type="Proteomes" id="UP000480178"/>
    </source>
</evidence>